<dbReference type="RefSeq" id="WP_095988891.1">
    <property type="nucleotide sequence ID" value="NZ_CP022098.1"/>
</dbReference>
<dbReference type="InterPro" id="IPR010998">
    <property type="entry name" value="Integrase_recombinase_N"/>
</dbReference>
<dbReference type="EMBL" id="CP022098">
    <property type="protein sequence ID" value="ATB41119.1"/>
    <property type="molecule type" value="Genomic_DNA"/>
</dbReference>
<dbReference type="GO" id="GO:0015074">
    <property type="term" value="P:DNA integration"/>
    <property type="evidence" value="ECO:0007669"/>
    <property type="project" value="InterPro"/>
</dbReference>
<feature type="domain" description="Tyr recombinase" evidence="5">
    <location>
        <begin position="180"/>
        <end position="401"/>
    </location>
</feature>
<dbReference type="GO" id="GO:0006310">
    <property type="term" value="P:DNA recombination"/>
    <property type="evidence" value="ECO:0007669"/>
    <property type="project" value="UniProtKB-KW"/>
</dbReference>
<name>A0A250JB35_9BACT</name>
<feature type="compositionally biased region" description="Basic and acidic residues" evidence="4">
    <location>
        <begin position="478"/>
        <end position="497"/>
    </location>
</feature>
<dbReference type="PROSITE" id="PS51898">
    <property type="entry name" value="TYR_RECOMBINASE"/>
    <property type="match status" value="1"/>
</dbReference>
<proteinExistence type="inferred from homology"/>
<dbReference type="CDD" id="cd01189">
    <property type="entry name" value="INT_ICEBs1_C_like"/>
    <property type="match status" value="1"/>
</dbReference>
<evidence type="ECO:0000313" key="6">
    <source>
        <dbReference type="EMBL" id="ATB41119.1"/>
    </source>
</evidence>
<dbReference type="AlphaFoldDB" id="A0A250JB35"/>
<evidence type="ECO:0000259" key="5">
    <source>
        <dbReference type="PROSITE" id="PS51898"/>
    </source>
</evidence>
<dbReference type="KEGG" id="cfus:CYFUS_006581"/>
<organism evidence="6 7">
    <name type="scientific">Cystobacter fuscus</name>
    <dbReference type="NCBI Taxonomy" id="43"/>
    <lineage>
        <taxon>Bacteria</taxon>
        <taxon>Pseudomonadati</taxon>
        <taxon>Myxococcota</taxon>
        <taxon>Myxococcia</taxon>
        <taxon>Myxococcales</taxon>
        <taxon>Cystobacterineae</taxon>
        <taxon>Archangiaceae</taxon>
        <taxon>Cystobacter</taxon>
    </lineage>
</organism>
<dbReference type="PANTHER" id="PTHR30349">
    <property type="entry name" value="PHAGE INTEGRASE-RELATED"/>
    <property type="match status" value="1"/>
</dbReference>
<sequence>MAYAFFRASHREAKAGASLVRYRGQLGVWYLGYKDEHGRSRQCKSAAATQAEAEKLATELERKAERVRLGVDAAVKEDMPLREGVALYLASLPPEYRSKAQLESRFRLRILPHLGELLCRAITPADVKRMLAANADTAAQTREHLRVAVAGCFSFLIRDLKLVTGENPAAALGKVAIPKSRPKFLQMEDVPRLLSAVPAHYRAVFTVAVGTGLRKGELLALRWDDLDLGRRCLHVGRSHDSHTTKGGRARVIPVPSWLVPLFVELAREVRSAFIFPDERGGQQKKWVAFHRIMKTALARAGLVEGFDHRCVSRGARKGCGHVERRADKARVACPGCGAQLWPTPVPLPLSFKDLRSTFGTWAYAQTGNIRFVQEVLGHADVRVTEERYSHVLEENLLHLADQVNFGPPPGVEGGLSSVSQLQVTRGQPRGNPGRGARVHPPTFRGREDMRATPSNGGERLFLPPEPKAAGSTPASRADGTRRNSSEKSRGVRRETRPPRLPHQTVAGLPHGPCSAVAPVPG</sequence>
<dbReference type="InterPro" id="IPR011010">
    <property type="entry name" value="DNA_brk_join_enz"/>
</dbReference>
<dbReference type="Pfam" id="PF00589">
    <property type="entry name" value="Phage_integrase"/>
    <property type="match status" value="2"/>
</dbReference>
<dbReference type="InterPro" id="IPR002104">
    <property type="entry name" value="Integrase_catalytic"/>
</dbReference>
<evidence type="ECO:0000256" key="2">
    <source>
        <dbReference type="ARBA" id="ARBA00023125"/>
    </source>
</evidence>
<protein>
    <submittedName>
        <fullName evidence="6">Phage integrase</fullName>
    </submittedName>
</protein>
<accession>A0A250JB35</accession>
<dbReference type="Gene3D" id="1.10.150.130">
    <property type="match status" value="1"/>
</dbReference>
<dbReference type="InterPro" id="IPR050090">
    <property type="entry name" value="Tyrosine_recombinase_XerCD"/>
</dbReference>
<reference evidence="6 7" key="1">
    <citation type="submission" date="2017-06" db="EMBL/GenBank/DDBJ databases">
        <title>Sequencing and comparative analysis of myxobacterial genomes.</title>
        <authorList>
            <person name="Rupp O."/>
            <person name="Goesmann A."/>
            <person name="Sogaard-Andersen L."/>
        </authorList>
    </citation>
    <scope>NUCLEOTIDE SEQUENCE [LARGE SCALE GENOMIC DNA]</scope>
    <source>
        <strain evidence="6 7">DSM 52655</strain>
    </source>
</reference>
<dbReference type="Proteomes" id="UP000217257">
    <property type="component" value="Chromosome"/>
</dbReference>
<keyword evidence="2" id="KW-0238">DNA-binding</keyword>
<dbReference type="Gene3D" id="1.10.443.10">
    <property type="entry name" value="Intergrase catalytic core"/>
    <property type="match status" value="1"/>
</dbReference>
<evidence type="ECO:0000313" key="7">
    <source>
        <dbReference type="Proteomes" id="UP000217257"/>
    </source>
</evidence>
<dbReference type="GO" id="GO:0003677">
    <property type="term" value="F:DNA binding"/>
    <property type="evidence" value="ECO:0007669"/>
    <property type="project" value="UniProtKB-KW"/>
</dbReference>
<evidence type="ECO:0000256" key="4">
    <source>
        <dbReference type="SAM" id="MobiDB-lite"/>
    </source>
</evidence>
<keyword evidence="3" id="KW-0233">DNA recombination</keyword>
<evidence type="ECO:0000256" key="1">
    <source>
        <dbReference type="ARBA" id="ARBA00008857"/>
    </source>
</evidence>
<dbReference type="SUPFAM" id="SSF56349">
    <property type="entry name" value="DNA breaking-rejoining enzymes"/>
    <property type="match status" value="1"/>
</dbReference>
<evidence type="ECO:0000256" key="3">
    <source>
        <dbReference type="ARBA" id="ARBA00023172"/>
    </source>
</evidence>
<dbReference type="PANTHER" id="PTHR30349:SF64">
    <property type="entry name" value="PROPHAGE INTEGRASE INTD-RELATED"/>
    <property type="match status" value="1"/>
</dbReference>
<comment type="similarity">
    <text evidence="1">Belongs to the 'phage' integrase family.</text>
</comment>
<gene>
    <name evidence="6" type="ORF">CYFUS_006581</name>
</gene>
<dbReference type="InterPro" id="IPR013762">
    <property type="entry name" value="Integrase-like_cat_sf"/>
</dbReference>
<feature type="region of interest" description="Disordered" evidence="4">
    <location>
        <begin position="421"/>
        <end position="521"/>
    </location>
</feature>